<dbReference type="Proteomes" id="UP001188597">
    <property type="component" value="Unassembled WGS sequence"/>
</dbReference>
<feature type="region of interest" description="Disordered" evidence="1">
    <location>
        <begin position="1"/>
        <end position="85"/>
    </location>
</feature>
<proteinExistence type="predicted"/>
<protein>
    <submittedName>
        <fullName evidence="2">Uncharacterized protein</fullName>
    </submittedName>
</protein>
<evidence type="ECO:0000313" key="3">
    <source>
        <dbReference type="Proteomes" id="UP001188597"/>
    </source>
</evidence>
<keyword evidence="3" id="KW-1185">Reference proteome</keyword>
<evidence type="ECO:0000256" key="1">
    <source>
        <dbReference type="SAM" id="MobiDB-lite"/>
    </source>
</evidence>
<accession>A0AA88VC73</accession>
<reference evidence="2" key="1">
    <citation type="submission" date="2022-12" db="EMBL/GenBank/DDBJ databases">
        <title>Draft genome assemblies for two species of Escallonia (Escalloniales).</title>
        <authorList>
            <person name="Chanderbali A."/>
            <person name="Dervinis C."/>
            <person name="Anghel I."/>
            <person name="Soltis D."/>
            <person name="Soltis P."/>
            <person name="Zapata F."/>
        </authorList>
    </citation>
    <scope>NUCLEOTIDE SEQUENCE</scope>
    <source>
        <strain evidence="2">UCBG64.0493</strain>
        <tissue evidence="2">Leaf</tissue>
    </source>
</reference>
<evidence type="ECO:0000313" key="2">
    <source>
        <dbReference type="EMBL" id="KAK3004419.1"/>
    </source>
</evidence>
<dbReference type="AlphaFoldDB" id="A0AA88VC73"/>
<feature type="compositionally biased region" description="Basic and acidic residues" evidence="1">
    <location>
        <begin position="61"/>
        <end position="71"/>
    </location>
</feature>
<gene>
    <name evidence="2" type="ORF">RJ639_020141</name>
</gene>
<dbReference type="EMBL" id="JAVXUP010002259">
    <property type="protein sequence ID" value="KAK3004419.1"/>
    <property type="molecule type" value="Genomic_DNA"/>
</dbReference>
<sequence>MEREGDKQVGDIEGGGQGHHVSPMKPVTQGAYGGGLYGTEKGQPEKPVKPPASDTQSADGPPDRPHLEPKQKPPPSYGDRDVKALRPILLSKRRIVHGHV</sequence>
<comment type="caution">
    <text evidence="2">The sequence shown here is derived from an EMBL/GenBank/DDBJ whole genome shotgun (WGS) entry which is preliminary data.</text>
</comment>
<feature type="compositionally biased region" description="Basic and acidic residues" evidence="1">
    <location>
        <begin position="1"/>
        <end position="10"/>
    </location>
</feature>
<name>A0AA88VC73_9ASTE</name>
<organism evidence="2 3">
    <name type="scientific">Escallonia herrerae</name>
    <dbReference type="NCBI Taxonomy" id="1293975"/>
    <lineage>
        <taxon>Eukaryota</taxon>
        <taxon>Viridiplantae</taxon>
        <taxon>Streptophyta</taxon>
        <taxon>Embryophyta</taxon>
        <taxon>Tracheophyta</taxon>
        <taxon>Spermatophyta</taxon>
        <taxon>Magnoliopsida</taxon>
        <taxon>eudicotyledons</taxon>
        <taxon>Gunneridae</taxon>
        <taxon>Pentapetalae</taxon>
        <taxon>asterids</taxon>
        <taxon>campanulids</taxon>
        <taxon>Escalloniales</taxon>
        <taxon>Escalloniaceae</taxon>
        <taxon>Escallonia</taxon>
    </lineage>
</organism>